<evidence type="ECO:0000313" key="4">
    <source>
        <dbReference type="EMBL" id="AKB41772.1"/>
    </source>
</evidence>
<dbReference type="AlphaFoldDB" id="A0A0E3Q0S4"/>
<feature type="domain" description="S-layer family duplication" evidence="3">
    <location>
        <begin position="46"/>
        <end position="143"/>
    </location>
</feature>
<evidence type="ECO:0000256" key="2">
    <source>
        <dbReference type="SAM" id="Phobius"/>
    </source>
</evidence>
<dbReference type="EMBL" id="CP009509">
    <property type="protein sequence ID" value="AKB41772.1"/>
    <property type="molecule type" value="Genomic_DNA"/>
</dbReference>
<sequence length="206" mass="22593">MRVPNKCEKKSSKGMKFISALFFSIPVIFIFSILIACAVSPTAGASNGRLSIILIDGDEIYVRSGDYYSLLQDYQLHVKGANSEGNRVWIELCRDDTSIEDAIVGEGDTFIYSNNSTEILNLTVEKIYGGADGVLVKFSPVYQYLNPRLPMPQTPVTTPDNHSNNNSSPPPVFENQAKGFDMPILLLSMGAVLLVSGIFAGIYKKK</sequence>
<feature type="region of interest" description="Disordered" evidence="1">
    <location>
        <begin position="152"/>
        <end position="173"/>
    </location>
</feature>
<evidence type="ECO:0000256" key="1">
    <source>
        <dbReference type="SAM" id="MobiDB-lite"/>
    </source>
</evidence>
<feature type="transmembrane region" description="Helical" evidence="2">
    <location>
        <begin position="184"/>
        <end position="203"/>
    </location>
</feature>
<dbReference type="Proteomes" id="UP000033058">
    <property type="component" value="Chromosome"/>
</dbReference>
<keyword evidence="2" id="KW-1133">Transmembrane helix</keyword>
<evidence type="ECO:0000259" key="3">
    <source>
        <dbReference type="Pfam" id="PF07752"/>
    </source>
</evidence>
<name>A0A0E3Q0S4_METMZ</name>
<gene>
    <name evidence="4" type="ORF">MSMAW_2781</name>
</gene>
<dbReference type="Gene3D" id="2.60.98.40">
    <property type="match status" value="1"/>
</dbReference>
<dbReference type="PATRIC" id="fig|1434117.4.peg.3537"/>
<dbReference type="InterPro" id="IPR006457">
    <property type="entry name" value="S_layer-rel_Mac"/>
</dbReference>
<dbReference type="HOGENOM" id="CLU_115250_0_0_2"/>
<evidence type="ECO:0000313" key="5">
    <source>
        <dbReference type="Proteomes" id="UP000033058"/>
    </source>
</evidence>
<organism evidence="4 5">
    <name type="scientific">Methanosarcina mazei WWM610</name>
    <dbReference type="NCBI Taxonomy" id="1434117"/>
    <lineage>
        <taxon>Archaea</taxon>
        <taxon>Methanobacteriati</taxon>
        <taxon>Methanobacteriota</taxon>
        <taxon>Stenosarchaea group</taxon>
        <taxon>Methanomicrobia</taxon>
        <taxon>Methanosarcinales</taxon>
        <taxon>Methanosarcinaceae</taxon>
        <taxon>Methanosarcina</taxon>
    </lineage>
</organism>
<proteinExistence type="predicted"/>
<accession>A0A0E3Q0S4</accession>
<keyword evidence="2" id="KW-0812">Transmembrane</keyword>
<protein>
    <recommendedName>
        <fullName evidence="3">S-layer family duplication domain-containing protein</fullName>
    </recommendedName>
</protein>
<dbReference type="Pfam" id="PF07752">
    <property type="entry name" value="S-layer"/>
    <property type="match status" value="1"/>
</dbReference>
<reference evidence="4 5" key="1">
    <citation type="submission" date="2014-07" db="EMBL/GenBank/DDBJ databases">
        <title>Methanogenic archaea and the global carbon cycle.</title>
        <authorList>
            <person name="Henriksen J.R."/>
            <person name="Luke J."/>
            <person name="Reinhart S."/>
            <person name="Benedict M.N."/>
            <person name="Youngblut N.D."/>
            <person name="Metcalf M.E."/>
            <person name="Whitaker R.J."/>
            <person name="Metcalf W.W."/>
        </authorList>
    </citation>
    <scope>NUCLEOTIDE SEQUENCE [LARGE SCALE GENOMIC DNA]</scope>
    <source>
        <strain evidence="4 5">WWM610</strain>
    </source>
</reference>
<keyword evidence="2" id="KW-0472">Membrane</keyword>
<feature type="transmembrane region" description="Helical" evidence="2">
    <location>
        <begin position="20"/>
        <end position="41"/>
    </location>
</feature>